<feature type="compositionally biased region" description="Basic and acidic residues" evidence="3">
    <location>
        <begin position="756"/>
        <end position="766"/>
    </location>
</feature>
<dbReference type="EnsemblMetazoa" id="XM_022810234">
    <property type="protein sequence ID" value="XP_022665969"/>
    <property type="gene ID" value="LOC111252405"/>
</dbReference>
<accession>A0A7M7KIP6</accession>
<dbReference type="AlphaFoldDB" id="A0A7M7KIP6"/>
<dbReference type="RefSeq" id="XP_022665969.1">
    <property type="nucleotide sequence ID" value="XM_022810234.1"/>
</dbReference>
<sequence length="961" mass="105709">MAPPARGAREQKLSDGLRKLQEFQRRKEQSAVAASASSTSTETTIQSATSSQQQPQPSLASRQGLQDAILQQAQYHSTPSVDQSPPQMAGAITQAAICAPLTSTAAVVSPVTVSSSTDGELGPRLQNLISQLAAVAASGATRDLRQLEELQRHCVQLAREADEAQRGRQGQAAQLDSLRASHSQATRTIELLVEEKSRLQTAVDSLERQLRVRAHEALVRDAEIRSLRERATINDGQIARLLKEKEQWTRKAQAGGAAGSETPPLDGAANSTVETSYTNLQKQVLELEEQLRLSAEKIAQLQRTEEQSRTAYDAARNELEVAQAYVRQLAGTSGDESADNLNKAEATRKALESQLERLREELETEVHERNAADLIARNLEASNRGLQQRVVELERAAAASITAQSQPLQTVGSSSLGYDVEQRDVGSQTDADDHIGTRADADMRLMDLAEQNKQFQTELYQLQEQLCSERGLWSEQTMVLKGQIATNADELQRAKVDASRAVSQNRQLKSQIEELQDVFVKLSNDKLDLTEDVHRERYRAQQLEARLRDLETTIELQQAQATEKGKDELGPSSVAIEAFEHNASTMDSQLQQYALQVQRLEAQLTECTSRYASLERQNAQCTLKHKAEARLHQQQPLKYTYGVSRITEDEGSRSLDTSQTLGDSPGGSLSLSEYEFVDTAPHGTHQPSARNAASNSDSDAVNNNNSDTSNHNADTAANVYYTGAVVDHNDSVGGDLAESIGDAMYSLDNLSTTSSRNEKTSHEMDQPTKVPMGTPVEAVIEREHERRLTEAALKITRLQDEKSQLEHQVEQLRMETDTISDYIQLYQQQRAALNQRQRERDAQIKQLLEDREALSSKVNQLQSLIGKILPMTSSQQNHQQPQKPAHGNPTAAFSPVPEQASKGTAVVGSTSSDPTSNEVIAHKILQTLEDLTEVSTAPPAGLNTFYRCSSCQGCHGKLLSL</sequence>
<evidence type="ECO:0000313" key="6">
    <source>
        <dbReference type="Proteomes" id="UP000594260"/>
    </source>
</evidence>
<reference evidence="5" key="1">
    <citation type="submission" date="2021-01" db="UniProtKB">
        <authorList>
            <consortium name="EnsemblMetazoa"/>
        </authorList>
    </citation>
    <scope>IDENTIFICATION</scope>
</reference>
<keyword evidence="6" id="KW-1185">Reference proteome</keyword>
<feature type="domain" description="Golgin subfamily A conserved" evidence="4">
    <location>
        <begin position="386"/>
        <end position="867"/>
    </location>
</feature>
<feature type="region of interest" description="Disordered" evidence="3">
    <location>
        <begin position="873"/>
        <end position="915"/>
    </location>
</feature>
<dbReference type="OrthoDB" id="6514714at2759"/>
<feature type="compositionally biased region" description="Basic and acidic residues" evidence="3">
    <location>
        <begin position="7"/>
        <end position="29"/>
    </location>
</feature>
<dbReference type="InterPro" id="IPR043976">
    <property type="entry name" value="GOLGA_cons_dom"/>
</dbReference>
<evidence type="ECO:0000256" key="2">
    <source>
        <dbReference type="SAM" id="Coils"/>
    </source>
</evidence>
<evidence type="ECO:0000256" key="1">
    <source>
        <dbReference type="ARBA" id="ARBA00023054"/>
    </source>
</evidence>
<feature type="coiled-coil region" evidence="2">
    <location>
        <begin position="781"/>
        <end position="815"/>
    </location>
</feature>
<feature type="region of interest" description="Disordered" evidence="3">
    <location>
        <begin position="752"/>
        <end position="771"/>
    </location>
</feature>
<dbReference type="FunCoup" id="A0A7M7KIP6">
    <property type="interactions" value="265"/>
</dbReference>
<dbReference type="InterPro" id="IPR024858">
    <property type="entry name" value="GOLGA"/>
</dbReference>
<dbReference type="KEGG" id="vde:111252405"/>
<feature type="compositionally biased region" description="Polar residues" evidence="3">
    <location>
        <begin position="873"/>
        <end position="882"/>
    </location>
</feature>
<dbReference type="PANTHER" id="PTHR10881">
    <property type="entry name" value="GOLGIN SUBFAMILY A MEMBER-RELATED"/>
    <property type="match status" value="1"/>
</dbReference>
<evidence type="ECO:0000256" key="3">
    <source>
        <dbReference type="SAM" id="MobiDB-lite"/>
    </source>
</evidence>
<feature type="region of interest" description="Disordered" evidence="3">
    <location>
        <begin position="649"/>
        <end position="713"/>
    </location>
</feature>
<feature type="region of interest" description="Disordered" evidence="3">
    <location>
        <begin position="1"/>
        <end position="63"/>
    </location>
</feature>
<dbReference type="OMA" id="WENTIPE"/>
<feature type="compositionally biased region" description="Low complexity" evidence="3">
    <location>
        <begin position="30"/>
        <end position="61"/>
    </location>
</feature>
<dbReference type="PANTHER" id="PTHR10881:SF46">
    <property type="entry name" value="GOLGIN SUBFAMILY A MEMBER 2"/>
    <property type="match status" value="1"/>
</dbReference>
<dbReference type="InParanoid" id="A0A7M7KIP6"/>
<dbReference type="GO" id="GO:0005801">
    <property type="term" value="C:cis-Golgi network"/>
    <property type="evidence" value="ECO:0007669"/>
    <property type="project" value="TreeGrafter"/>
</dbReference>
<dbReference type="Proteomes" id="UP000594260">
    <property type="component" value="Unplaced"/>
</dbReference>
<evidence type="ECO:0000259" key="4">
    <source>
        <dbReference type="Pfam" id="PF15070"/>
    </source>
</evidence>
<dbReference type="GO" id="GO:0032580">
    <property type="term" value="C:Golgi cisterna membrane"/>
    <property type="evidence" value="ECO:0007669"/>
    <property type="project" value="TreeGrafter"/>
</dbReference>
<proteinExistence type="predicted"/>
<feature type="coiled-coil region" evidence="2">
    <location>
        <begin position="491"/>
        <end position="617"/>
    </location>
</feature>
<name>A0A7M7KIP6_VARDE</name>
<evidence type="ECO:0000313" key="5">
    <source>
        <dbReference type="EnsemblMetazoa" id="XP_022665969"/>
    </source>
</evidence>
<feature type="compositionally biased region" description="Low complexity" evidence="3">
    <location>
        <begin position="688"/>
        <end position="713"/>
    </location>
</feature>
<organism evidence="5 6">
    <name type="scientific">Varroa destructor</name>
    <name type="common">Honeybee mite</name>
    <dbReference type="NCBI Taxonomy" id="109461"/>
    <lineage>
        <taxon>Eukaryota</taxon>
        <taxon>Metazoa</taxon>
        <taxon>Ecdysozoa</taxon>
        <taxon>Arthropoda</taxon>
        <taxon>Chelicerata</taxon>
        <taxon>Arachnida</taxon>
        <taxon>Acari</taxon>
        <taxon>Parasitiformes</taxon>
        <taxon>Mesostigmata</taxon>
        <taxon>Gamasina</taxon>
        <taxon>Dermanyssoidea</taxon>
        <taxon>Varroidae</taxon>
        <taxon>Varroa</taxon>
    </lineage>
</organism>
<dbReference type="GO" id="GO:0007030">
    <property type="term" value="P:Golgi organization"/>
    <property type="evidence" value="ECO:0007669"/>
    <property type="project" value="TreeGrafter"/>
</dbReference>
<dbReference type="Pfam" id="PF15070">
    <property type="entry name" value="GOLGA2L5"/>
    <property type="match status" value="1"/>
</dbReference>
<dbReference type="GO" id="GO:0000137">
    <property type="term" value="C:Golgi cis cisterna"/>
    <property type="evidence" value="ECO:0007669"/>
    <property type="project" value="TreeGrafter"/>
</dbReference>
<keyword evidence="1 2" id="KW-0175">Coiled coil</keyword>
<feature type="coiled-coil region" evidence="2">
    <location>
        <begin position="438"/>
        <end position="465"/>
    </location>
</feature>
<feature type="compositionally biased region" description="Low complexity" evidence="3">
    <location>
        <begin position="661"/>
        <end position="672"/>
    </location>
</feature>
<feature type="region of interest" description="Disordered" evidence="3">
    <location>
        <begin position="252"/>
        <end position="271"/>
    </location>
</feature>
<feature type="coiled-coil region" evidence="2">
    <location>
        <begin position="147"/>
        <end position="209"/>
    </location>
</feature>
<dbReference type="GeneID" id="111252405"/>
<protein>
    <recommendedName>
        <fullName evidence="4">Golgin subfamily A conserved domain-containing protein</fullName>
    </recommendedName>
</protein>